<name>A0A1B3SK44_9MOLU</name>
<dbReference type="OrthoDB" id="387437at2"/>
<sequence length="446" mass="53832">MKKPDLISELNTAINQNIIIEKNIKEIIDMSFKIFKKLFDEFGLELEKLCDFKYSSYYSKHKNIDLDLAIVKYFPKKDVKYKEFLEKILDTLKNLPYGYKIRKEQNDGYIAISQETSSKIINYRFIFLVRKKTKTGYCDYYNRNGIWQEDYALELTKSFSLANKISNGTLYKVKSLLNYVLKDQFKYNYGCDAILITWFYEFFSRSLNKYLDNKYNKKEKELDFVNFTKIKNLKKWFKYNIDINNLYYFIFTKIGETNTYYYPELSFEPLELFEGITRYSVNTNTFFKLPLSYFSHIKVFDLRNYQDVRLIQEMGGEEYGYSKKAWSKARDEDKRYFVSPFIISGPFNYAMFKKWYVLTSNSLFKTLPVEIKKDLNSLRQRESMEFLNMTGHNWISSYYAKLKYLQPYFDKKYPLIKERDLKVLIRMITTMVDKTKQSDWLLENDN</sequence>
<proteinExistence type="predicted"/>
<evidence type="ECO:0000313" key="2">
    <source>
        <dbReference type="Proteomes" id="UP000094378"/>
    </source>
</evidence>
<accession>A0A1B3SK44</accession>
<dbReference type="KEGG" id="shj:SHELI_v1c03400"/>
<organism evidence="1 2">
    <name type="scientific">Spiroplasma helicoides</name>
    <dbReference type="NCBI Taxonomy" id="216938"/>
    <lineage>
        <taxon>Bacteria</taxon>
        <taxon>Bacillati</taxon>
        <taxon>Mycoplasmatota</taxon>
        <taxon>Mollicutes</taxon>
        <taxon>Entomoplasmatales</taxon>
        <taxon>Spiroplasmataceae</taxon>
        <taxon>Spiroplasma</taxon>
    </lineage>
</organism>
<dbReference type="STRING" id="216938.SHELI_v1c03400"/>
<evidence type="ECO:0000313" key="1">
    <source>
        <dbReference type="EMBL" id="AOG60295.1"/>
    </source>
</evidence>
<keyword evidence="2" id="KW-1185">Reference proteome</keyword>
<gene>
    <name evidence="1" type="ORF">SHELI_v1c03400</name>
</gene>
<dbReference type="EMBL" id="CP017015">
    <property type="protein sequence ID" value="AOG60295.1"/>
    <property type="molecule type" value="Genomic_DNA"/>
</dbReference>
<dbReference type="Proteomes" id="UP000094378">
    <property type="component" value="Chromosome"/>
</dbReference>
<dbReference type="AlphaFoldDB" id="A0A1B3SK44"/>
<reference evidence="1 2" key="1">
    <citation type="submission" date="2016-08" db="EMBL/GenBank/DDBJ databases">
        <title>Complete genome sequence of Spiroplasma helicoides TABS-2 (DSM 22551).</title>
        <authorList>
            <person name="Shen W.-Y."/>
            <person name="Lo W.-S."/>
            <person name="Lai Y.-C."/>
            <person name="Kuo C.-H."/>
        </authorList>
    </citation>
    <scope>NUCLEOTIDE SEQUENCE [LARGE SCALE GENOMIC DNA]</scope>
    <source>
        <strain evidence="1 2">TABS-2</strain>
    </source>
</reference>
<protein>
    <submittedName>
        <fullName evidence="1">Uncharacterized protein</fullName>
    </submittedName>
</protein>
<dbReference type="RefSeq" id="WP_069116114.1">
    <property type="nucleotide sequence ID" value="NZ_CP017015.1"/>
</dbReference>